<evidence type="ECO:0000256" key="7">
    <source>
        <dbReference type="ARBA" id="ARBA00022475"/>
    </source>
</evidence>
<gene>
    <name evidence="19" type="primary">cobS</name>
    <name evidence="20" type="ORF">HMPREF9453_00651</name>
</gene>
<organism evidence="20 21">
    <name type="scientific">Dialister succinatiphilus YIT 11850</name>
    <dbReference type="NCBI Taxonomy" id="742743"/>
    <lineage>
        <taxon>Bacteria</taxon>
        <taxon>Bacillati</taxon>
        <taxon>Bacillota</taxon>
        <taxon>Negativicutes</taxon>
        <taxon>Veillonellales</taxon>
        <taxon>Veillonellaceae</taxon>
        <taxon>Dialister</taxon>
    </lineage>
</organism>
<evidence type="ECO:0000256" key="19">
    <source>
        <dbReference type="HAMAP-Rule" id="MF_00719"/>
    </source>
</evidence>
<comment type="catalytic activity">
    <reaction evidence="18 19">
        <text>alpha-ribazole 5'-phosphate + adenosylcob(III)inamide-GDP = adenosylcob(III)alamin 5'-phosphate + GMP + H(+)</text>
        <dbReference type="Rhea" id="RHEA:23560"/>
        <dbReference type="ChEBI" id="CHEBI:15378"/>
        <dbReference type="ChEBI" id="CHEBI:57918"/>
        <dbReference type="ChEBI" id="CHEBI:58115"/>
        <dbReference type="ChEBI" id="CHEBI:60487"/>
        <dbReference type="ChEBI" id="CHEBI:60493"/>
        <dbReference type="EC" id="2.7.8.26"/>
    </reaction>
</comment>
<comment type="subcellular location">
    <subcellularLocation>
        <location evidence="2 19">Cell membrane</location>
        <topology evidence="2 19">Multi-pass membrane protein</topology>
    </subcellularLocation>
</comment>
<evidence type="ECO:0000256" key="13">
    <source>
        <dbReference type="ARBA" id="ARBA00023136"/>
    </source>
</evidence>
<dbReference type="OrthoDB" id="9794626at2"/>
<evidence type="ECO:0000256" key="18">
    <source>
        <dbReference type="ARBA" id="ARBA00049504"/>
    </source>
</evidence>
<dbReference type="Pfam" id="PF02654">
    <property type="entry name" value="CobS"/>
    <property type="match status" value="1"/>
</dbReference>
<keyword evidence="9 19" id="KW-0808">Transferase</keyword>
<comment type="similarity">
    <text evidence="4 19">Belongs to the CobS family.</text>
</comment>
<dbReference type="GO" id="GO:0005886">
    <property type="term" value="C:plasma membrane"/>
    <property type="evidence" value="ECO:0007669"/>
    <property type="project" value="UniProtKB-SubCell"/>
</dbReference>
<feature type="transmembrane region" description="Helical" evidence="19">
    <location>
        <begin position="223"/>
        <end position="241"/>
    </location>
</feature>
<accession>H1CZ63</accession>
<dbReference type="GO" id="GO:0051073">
    <property type="term" value="F:adenosylcobinamide-GDP ribazoletransferase activity"/>
    <property type="evidence" value="ECO:0007669"/>
    <property type="project" value="UniProtKB-UniRule"/>
</dbReference>
<evidence type="ECO:0000256" key="10">
    <source>
        <dbReference type="ARBA" id="ARBA00022692"/>
    </source>
</evidence>
<dbReference type="PANTHER" id="PTHR34148:SF1">
    <property type="entry name" value="ADENOSYLCOBINAMIDE-GDP RIBAZOLETRANSFERASE"/>
    <property type="match status" value="1"/>
</dbReference>
<evidence type="ECO:0000313" key="20">
    <source>
        <dbReference type="EMBL" id="EHO63634.1"/>
    </source>
</evidence>
<comment type="pathway">
    <text evidence="3 19">Cofactor biosynthesis; adenosylcobalamin biosynthesis; adenosylcobalamin from cob(II)yrinate a,c-diamide: step 7/7.</text>
</comment>
<dbReference type="PANTHER" id="PTHR34148">
    <property type="entry name" value="ADENOSYLCOBINAMIDE-GDP RIBAZOLETRANSFERASE"/>
    <property type="match status" value="1"/>
</dbReference>
<dbReference type="UniPathway" id="UPA00148">
    <property type="reaction ID" value="UER00238"/>
</dbReference>
<dbReference type="InterPro" id="IPR003805">
    <property type="entry name" value="CobS"/>
</dbReference>
<dbReference type="HAMAP" id="MF_00719">
    <property type="entry name" value="CobS"/>
    <property type="match status" value="1"/>
</dbReference>
<evidence type="ECO:0000256" key="9">
    <source>
        <dbReference type="ARBA" id="ARBA00022679"/>
    </source>
</evidence>
<keyword evidence="11 19" id="KW-0460">Magnesium</keyword>
<evidence type="ECO:0000256" key="15">
    <source>
        <dbReference type="ARBA" id="ARBA00032605"/>
    </source>
</evidence>
<dbReference type="Proteomes" id="UP000003277">
    <property type="component" value="Unassembled WGS sequence"/>
</dbReference>
<dbReference type="EC" id="2.7.8.26" evidence="5 19"/>
<comment type="caution">
    <text evidence="20">The sequence shown here is derived from an EMBL/GenBank/DDBJ whole genome shotgun (WGS) entry which is preliminary data.</text>
</comment>
<sequence length="249" mass="27636">MNSFLVGLQFLTRIHISNETVWKDEEFGKSVIWFPVYGWIIGAFMCLIYFLLKPLDMPYLTAFLIVLGELFISGGTLADGLMDSSDGLFSGRSRERCLEIMKDSLIGSFGMLSIIIFINLYTLSLGSIDGLLYPILIAAPTLGRLNLVISICEYPYARPYGMGKAFSAYRPKHAVAIASVFALLPALYFGFLYVMLAGAALLLGLYLNRWIVGKIGGTTGDTYGFVNQVTEVFLALLYVLITRGNVWHM</sequence>
<evidence type="ECO:0000256" key="11">
    <source>
        <dbReference type="ARBA" id="ARBA00022842"/>
    </source>
</evidence>
<evidence type="ECO:0000256" key="17">
    <source>
        <dbReference type="ARBA" id="ARBA00048623"/>
    </source>
</evidence>
<evidence type="ECO:0000256" key="4">
    <source>
        <dbReference type="ARBA" id="ARBA00010561"/>
    </source>
</evidence>
<feature type="transmembrane region" description="Helical" evidence="19">
    <location>
        <begin position="103"/>
        <end position="125"/>
    </location>
</feature>
<evidence type="ECO:0000256" key="5">
    <source>
        <dbReference type="ARBA" id="ARBA00013200"/>
    </source>
</evidence>
<feature type="transmembrane region" description="Helical" evidence="19">
    <location>
        <begin position="175"/>
        <end position="203"/>
    </location>
</feature>
<dbReference type="GO" id="GO:0009236">
    <property type="term" value="P:cobalamin biosynthetic process"/>
    <property type="evidence" value="ECO:0007669"/>
    <property type="project" value="UniProtKB-UniRule"/>
</dbReference>
<dbReference type="PATRIC" id="fig|742743.3.peg.662"/>
<dbReference type="AlphaFoldDB" id="H1CZ63"/>
<comment type="function">
    <text evidence="14 19">Joins adenosylcobinamide-GDP and alpha-ribazole to generate adenosylcobalamin (Ado-cobalamin). Also synthesizes adenosylcobalamin 5'-phosphate from adenosylcobinamide-GDP and alpha-ribazole 5'-phosphate.</text>
</comment>
<dbReference type="eggNOG" id="COG0368">
    <property type="taxonomic scope" value="Bacteria"/>
</dbReference>
<keyword evidence="21" id="KW-1185">Reference proteome</keyword>
<feature type="transmembrane region" description="Helical" evidence="19">
    <location>
        <begin position="31"/>
        <end position="52"/>
    </location>
</feature>
<feature type="transmembrane region" description="Helical" evidence="19">
    <location>
        <begin position="58"/>
        <end position="82"/>
    </location>
</feature>
<keyword evidence="12 19" id="KW-1133">Transmembrane helix</keyword>
<evidence type="ECO:0000256" key="16">
    <source>
        <dbReference type="ARBA" id="ARBA00032853"/>
    </source>
</evidence>
<dbReference type="HOGENOM" id="CLU_057426_1_2_9"/>
<evidence type="ECO:0000256" key="1">
    <source>
        <dbReference type="ARBA" id="ARBA00001946"/>
    </source>
</evidence>
<dbReference type="RefSeq" id="WP_008859155.1">
    <property type="nucleotide sequence ID" value="NZ_JH591187.1"/>
</dbReference>
<evidence type="ECO:0000256" key="6">
    <source>
        <dbReference type="ARBA" id="ARBA00015850"/>
    </source>
</evidence>
<comment type="catalytic activity">
    <reaction evidence="17 19">
        <text>alpha-ribazole + adenosylcob(III)inamide-GDP = adenosylcob(III)alamin + GMP + H(+)</text>
        <dbReference type="Rhea" id="RHEA:16049"/>
        <dbReference type="ChEBI" id="CHEBI:10329"/>
        <dbReference type="ChEBI" id="CHEBI:15378"/>
        <dbReference type="ChEBI" id="CHEBI:18408"/>
        <dbReference type="ChEBI" id="CHEBI:58115"/>
        <dbReference type="ChEBI" id="CHEBI:60487"/>
        <dbReference type="EC" id="2.7.8.26"/>
    </reaction>
</comment>
<keyword evidence="8 19" id="KW-0169">Cobalamin biosynthesis</keyword>
<evidence type="ECO:0000256" key="8">
    <source>
        <dbReference type="ARBA" id="ARBA00022573"/>
    </source>
</evidence>
<name>H1CZ63_9FIRM</name>
<keyword evidence="13 19" id="KW-0472">Membrane</keyword>
<dbReference type="GO" id="GO:0008818">
    <property type="term" value="F:cobalamin 5'-phosphate synthase activity"/>
    <property type="evidence" value="ECO:0007669"/>
    <property type="project" value="UniProtKB-UniRule"/>
</dbReference>
<evidence type="ECO:0000313" key="21">
    <source>
        <dbReference type="Proteomes" id="UP000003277"/>
    </source>
</evidence>
<keyword evidence="10 19" id="KW-0812">Transmembrane</keyword>
<keyword evidence="7 19" id="KW-1003">Cell membrane</keyword>
<evidence type="ECO:0000256" key="3">
    <source>
        <dbReference type="ARBA" id="ARBA00004663"/>
    </source>
</evidence>
<proteinExistence type="inferred from homology"/>
<evidence type="ECO:0000256" key="12">
    <source>
        <dbReference type="ARBA" id="ARBA00022989"/>
    </source>
</evidence>
<evidence type="ECO:0000256" key="2">
    <source>
        <dbReference type="ARBA" id="ARBA00004651"/>
    </source>
</evidence>
<evidence type="ECO:0000256" key="14">
    <source>
        <dbReference type="ARBA" id="ARBA00025228"/>
    </source>
</evidence>
<protein>
    <recommendedName>
        <fullName evidence="6 19">Adenosylcobinamide-GDP ribazoletransferase</fullName>
        <ecNumber evidence="5 19">2.7.8.26</ecNumber>
    </recommendedName>
    <alternativeName>
        <fullName evidence="16 19">Cobalamin synthase</fullName>
    </alternativeName>
    <alternativeName>
        <fullName evidence="15 19">Cobalamin-5'-phosphate synthase</fullName>
    </alternativeName>
</protein>
<comment type="cofactor">
    <cofactor evidence="1 19">
        <name>Mg(2+)</name>
        <dbReference type="ChEBI" id="CHEBI:18420"/>
    </cofactor>
</comment>
<dbReference type="STRING" id="742743.HMPREF9453_00651"/>
<reference evidence="20 21" key="1">
    <citation type="submission" date="2011-11" db="EMBL/GenBank/DDBJ databases">
        <title>The Genome Sequence of Dialister succinatiphilus YIT 11850.</title>
        <authorList>
            <consortium name="The Broad Institute Genome Sequencing Platform"/>
            <person name="Earl A."/>
            <person name="Ward D."/>
            <person name="Feldgarden M."/>
            <person name="Gevers D."/>
            <person name="Morotomi M."/>
            <person name="Young S.K."/>
            <person name="Zeng Q."/>
            <person name="Gargeya S."/>
            <person name="Fitzgerald M."/>
            <person name="Haas B."/>
            <person name="Abouelleil A."/>
            <person name="Alvarado L."/>
            <person name="Arachchi H.M."/>
            <person name="Berlin A."/>
            <person name="Brown A."/>
            <person name="Chapman S.B."/>
            <person name="Dunbar C."/>
            <person name="Gearin G."/>
            <person name="Goldberg J."/>
            <person name="Griggs A."/>
            <person name="Gujja S."/>
            <person name="Heiman D."/>
            <person name="Howarth C."/>
            <person name="Lui A."/>
            <person name="MacDonald P.J.P."/>
            <person name="Montmayeur A."/>
            <person name="Murphy C."/>
            <person name="Neiman D."/>
            <person name="Pearson M."/>
            <person name="Priest M."/>
            <person name="Roberts A."/>
            <person name="Saif S."/>
            <person name="Shea T."/>
            <person name="Sisk P."/>
            <person name="Stolte C."/>
            <person name="Sykes S."/>
            <person name="Wortman J."/>
            <person name="Nusbaum C."/>
            <person name="Birren B."/>
        </authorList>
    </citation>
    <scope>NUCLEOTIDE SEQUENCE [LARGE SCALE GENOMIC DNA]</scope>
    <source>
        <strain evidence="20 21">YIT 11850</strain>
    </source>
</reference>
<dbReference type="EMBL" id="ADLT01000015">
    <property type="protein sequence ID" value="EHO63634.1"/>
    <property type="molecule type" value="Genomic_DNA"/>
</dbReference>